<evidence type="ECO:0000313" key="2">
    <source>
        <dbReference type="EMBL" id="SDC19672.1"/>
    </source>
</evidence>
<evidence type="ECO:0000313" key="5">
    <source>
        <dbReference type="EMBL" id="SES95813.1"/>
    </source>
</evidence>
<reference evidence="6 13" key="4">
    <citation type="submission" date="2019-03" db="EMBL/GenBank/DDBJ databases">
        <title>Deep subsurface shale carbon reservoir microbial communities from Ohio and West Virginia, USA.</title>
        <authorList>
            <person name="Wrighton K."/>
        </authorList>
    </citation>
    <scope>NUCLEOTIDE SEQUENCE [LARGE SCALE GENOMIC DNA]</scope>
    <source>
        <strain evidence="6 13">UTICA-S4D12</strain>
    </source>
</reference>
<reference evidence="8 10" key="2">
    <citation type="submission" date="2016-10" db="EMBL/GenBank/DDBJ databases">
        <authorList>
            <person name="Varghese N."/>
            <person name="Submissions S."/>
        </authorList>
    </citation>
    <scope>NUCLEOTIDE SEQUENCE [LARGE SCALE GENOMIC DNA]</scope>
    <source>
        <strain evidence="2 14">WG10</strain>
        <strain evidence="3 10">WG2</strain>
        <strain evidence="5 8">WG5</strain>
    </source>
</reference>
<evidence type="ECO:0000313" key="1">
    <source>
        <dbReference type="EMBL" id="PXV61048.1"/>
    </source>
</evidence>
<proteinExistence type="predicted"/>
<name>A0A1G6JLN0_9FIRM</name>
<evidence type="ECO:0000313" key="8">
    <source>
        <dbReference type="Proteomes" id="UP000198612"/>
    </source>
</evidence>
<evidence type="ECO:0000313" key="13">
    <source>
        <dbReference type="Proteomes" id="UP000295758"/>
    </source>
</evidence>
<evidence type="ECO:0000313" key="12">
    <source>
        <dbReference type="Proteomes" id="UP000295472"/>
    </source>
</evidence>
<dbReference type="Proteomes" id="UP000198612">
    <property type="component" value="Unassembled WGS sequence"/>
</dbReference>
<dbReference type="EMBL" id="SOAA01000011">
    <property type="protein sequence ID" value="TDS31594.1"/>
    <property type="molecule type" value="Genomic_DNA"/>
</dbReference>
<evidence type="ECO:0000313" key="10">
    <source>
        <dbReference type="Proteomes" id="UP000199519"/>
    </source>
</evidence>
<evidence type="ECO:0000313" key="11">
    <source>
        <dbReference type="Proteomes" id="UP000247389"/>
    </source>
</evidence>
<evidence type="ECO:0000313" key="7">
    <source>
        <dbReference type="EMBL" id="TDX46694.1"/>
    </source>
</evidence>
<dbReference type="EMBL" id="FOHG01000013">
    <property type="protein sequence ID" value="SES95813.1"/>
    <property type="molecule type" value="Genomic_DNA"/>
</dbReference>
<protein>
    <submittedName>
        <fullName evidence="2">Uncharacterized protein</fullName>
    </submittedName>
</protein>
<dbReference type="Proteomes" id="UP000295758">
    <property type="component" value="Unassembled WGS sequence"/>
</dbReference>
<dbReference type="EMBL" id="FNBJ01000013">
    <property type="protein sequence ID" value="SDF49156.1"/>
    <property type="molecule type" value="Genomic_DNA"/>
</dbReference>
<evidence type="ECO:0000313" key="3">
    <source>
        <dbReference type="EMBL" id="SDF49156.1"/>
    </source>
</evidence>
<evidence type="ECO:0000313" key="6">
    <source>
        <dbReference type="EMBL" id="TDS31594.1"/>
    </source>
</evidence>
<dbReference type="Proteomes" id="UP000198945">
    <property type="component" value="Unassembled WGS sequence"/>
</dbReference>
<reference evidence="1 11" key="3">
    <citation type="submission" date="2018-04" db="EMBL/GenBank/DDBJ databases">
        <title>Subsurface microbial communities from deep shales in Ohio and West Virginia, USA.</title>
        <authorList>
            <person name="Wrighton K."/>
        </authorList>
    </citation>
    <scope>NUCLEOTIDE SEQUENCE [LARGE SCALE GENOMIC DNA]</scope>
    <source>
        <strain evidence="7 12">DSMZ 11287</strain>
        <strain evidence="1 11">MSL28</strain>
    </source>
</reference>
<dbReference type="GeneID" id="57014118"/>
<reference evidence="4 9" key="1">
    <citation type="submission" date="2016-10" db="EMBL/GenBank/DDBJ databases">
        <authorList>
            <person name="de Groot N.N."/>
        </authorList>
    </citation>
    <scope>NUCLEOTIDE SEQUENCE [LARGE SCALE GENOMIC DNA]</scope>
    <source>
        <strain evidence="4 9">WG7</strain>
    </source>
</reference>
<dbReference type="EMBL" id="FMYT01000003">
    <property type="protein sequence ID" value="SDC19672.1"/>
    <property type="molecule type" value="Genomic_DNA"/>
</dbReference>
<sequence>MKNIFKHKRTHKSHEDQVKYNTKSDVEGHVKLKDSALMEYYMMGGH</sequence>
<accession>A0A1G6JLN0</accession>
<dbReference type="EMBL" id="QICM01000049">
    <property type="protein sequence ID" value="PXV61048.1"/>
    <property type="molecule type" value="Genomic_DNA"/>
</dbReference>
<dbReference type="OrthoDB" id="9895020at2"/>
<dbReference type="Proteomes" id="UP000199519">
    <property type="component" value="Unassembled WGS sequence"/>
</dbReference>
<gene>
    <name evidence="6" type="ORF">BY453_11168</name>
    <name evidence="7" type="ORF">C7954_10464</name>
    <name evidence="1" type="ORF">C8C78_1494</name>
    <name evidence="2" type="ORF">SAMN04488597_10366</name>
    <name evidence="3" type="ORF">SAMN04488598_11364</name>
    <name evidence="5" type="ORF">SAMN04515652_11364</name>
    <name evidence="4" type="ORF">SAMN04515654_104109</name>
</gene>
<evidence type="ECO:0000313" key="14">
    <source>
        <dbReference type="Proteomes" id="UP000324896"/>
    </source>
</evidence>
<dbReference type="EMBL" id="SOEF01000004">
    <property type="protein sequence ID" value="TDX46694.1"/>
    <property type="molecule type" value="Genomic_DNA"/>
</dbReference>
<dbReference type="RefSeq" id="WP_159432601.1">
    <property type="nucleotide sequence ID" value="NZ_FMYT01000003.1"/>
</dbReference>
<evidence type="ECO:0000313" key="9">
    <source>
        <dbReference type="Proteomes" id="UP000198945"/>
    </source>
</evidence>
<dbReference type="Proteomes" id="UP000324896">
    <property type="component" value="Unassembled WGS sequence"/>
</dbReference>
<keyword evidence="10" id="KW-1185">Reference proteome</keyword>
<organism evidence="2 14">
    <name type="scientific">Halanaerobium congolense</name>
    <dbReference type="NCBI Taxonomy" id="54121"/>
    <lineage>
        <taxon>Bacteria</taxon>
        <taxon>Bacillati</taxon>
        <taxon>Bacillota</taxon>
        <taxon>Clostridia</taxon>
        <taxon>Halanaerobiales</taxon>
        <taxon>Halanaerobiaceae</taxon>
        <taxon>Halanaerobium</taxon>
    </lineage>
</organism>
<evidence type="ECO:0000313" key="4">
    <source>
        <dbReference type="EMBL" id="SDI31352.1"/>
    </source>
</evidence>
<dbReference type="Proteomes" id="UP000295472">
    <property type="component" value="Unassembled WGS sequence"/>
</dbReference>
<dbReference type="EMBL" id="FNEH01000004">
    <property type="protein sequence ID" value="SDI31352.1"/>
    <property type="molecule type" value="Genomic_DNA"/>
</dbReference>
<dbReference type="AlphaFoldDB" id="A0A1G6JLN0"/>
<dbReference type="Proteomes" id="UP000247389">
    <property type="component" value="Unassembled WGS sequence"/>
</dbReference>